<organism evidence="1">
    <name type="scientific">Rhizophora mucronata</name>
    <name type="common">Asiatic mangrove</name>
    <dbReference type="NCBI Taxonomy" id="61149"/>
    <lineage>
        <taxon>Eukaryota</taxon>
        <taxon>Viridiplantae</taxon>
        <taxon>Streptophyta</taxon>
        <taxon>Embryophyta</taxon>
        <taxon>Tracheophyta</taxon>
        <taxon>Spermatophyta</taxon>
        <taxon>Magnoliopsida</taxon>
        <taxon>eudicotyledons</taxon>
        <taxon>Gunneridae</taxon>
        <taxon>Pentapetalae</taxon>
        <taxon>rosids</taxon>
        <taxon>fabids</taxon>
        <taxon>Malpighiales</taxon>
        <taxon>Rhizophoraceae</taxon>
        <taxon>Rhizophora</taxon>
    </lineage>
</organism>
<sequence>MYRNIQWNLKYSSGQLSTPWSHRMRIAL</sequence>
<reference evidence="1" key="1">
    <citation type="submission" date="2018-02" db="EMBL/GenBank/DDBJ databases">
        <title>Rhizophora mucronata_Transcriptome.</title>
        <authorList>
            <person name="Meera S.P."/>
            <person name="Sreeshan A."/>
            <person name="Augustine A."/>
        </authorList>
    </citation>
    <scope>NUCLEOTIDE SEQUENCE</scope>
    <source>
        <tissue evidence="1">Leaf</tissue>
    </source>
</reference>
<accession>A0A2P2Q1S9</accession>
<name>A0A2P2Q1S9_RHIMU</name>
<evidence type="ECO:0000313" key="1">
    <source>
        <dbReference type="EMBL" id="MBX60927.1"/>
    </source>
</evidence>
<dbReference type="AlphaFoldDB" id="A0A2P2Q1S9"/>
<dbReference type="EMBL" id="GGEC01080443">
    <property type="protein sequence ID" value="MBX60927.1"/>
    <property type="molecule type" value="Transcribed_RNA"/>
</dbReference>
<proteinExistence type="predicted"/>
<protein>
    <submittedName>
        <fullName evidence="1">Uncharacterized protein</fullName>
    </submittedName>
</protein>